<proteinExistence type="predicted"/>
<gene>
    <name evidence="1" type="ORF">UFOVP169_27</name>
</gene>
<name>A0A6J7WF46_9CAUD</name>
<protein>
    <submittedName>
        <fullName evidence="1">Uncharacterized protein</fullName>
    </submittedName>
</protein>
<sequence>MFKSIPFSVRKVEATEARLQAIYDAAALGLKGDSLALAAGMRPEEYRRLCEFDPIATLAEQKGRADSEMEASTHLRTAARAGDAKAALAILQHSHGWTAKQEISIDVYQKISITQALEQAQGRVIDGLITEQQPQTLQTTLTHGATADL</sequence>
<accession>A0A6J7WF46</accession>
<evidence type="ECO:0000313" key="1">
    <source>
        <dbReference type="EMBL" id="CAB5194685.1"/>
    </source>
</evidence>
<dbReference type="EMBL" id="LR798219">
    <property type="protein sequence ID" value="CAB5194685.1"/>
    <property type="molecule type" value="Genomic_DNA"/>
</dbReference>
<reference evidence="1" key="1">
    <citation type="submission" date="2020-05" db="EMBL/GenBank/DDBJ databases">
        <authorList>
            <person name="Chiriac C."/>
            <person name="Salcher M."/>
            <person name="Ghai R."/>
            <person name="Kavagutti S V."/>
        </authorList>
    </citation>
    <scope>NUCLEOTIDE SEQUENCE</scope>
</reference>
<organism evidence="1">
    <name type="scientific">uncultured Caudovirales phage</name>
    <dbReference type="NCBI Taxonomy" id="2100421"/>
    <lineage>
        <taxon>Viruses</taxon>
        <taxon>Duplodnaviria</taxon>
        <taxon>Heunggongvirae</taxon>
        <taxon>Uroviricota</taxon>
        <taxon>Caudoviricetes</taxon>
        <taxon>Peduoviridae</taxon>
        <taxon>Maltschvirus</taxon>
        <taxon>Maltschvirus maltsch</taxon>
    </lineage>
</organism>